<comment type="caution">
    <text evidence="2">The sequence shown here is derived from an EMBL/GenBank/DDBJ whole genome shotgun (WGS) entry which is preliminary data.</text>
</comment>
<name>A0A2U1CE03_9FIRM</name>
<accession>A0A2U1CE03</accession>
<feature type="transmembrane region" description="Helical" evidence="1">
    <location>
        <begin position="328"/>
        <end position="347"/>
    </location>
</feature>
<evidence type="ECO:0000256" key="1">
    <source>
        <dbReference type="SAM" id="Phobius"/>
    </source>
</evidence>
<keyword evidence="1" id="KW-1133">Transmembrane helix</keyword>
<organism evidence="2 3">
    <name type="scientific">Intestinimonas butyriciproducens</name>
    <dbReference type="NCBI Taxonomy" id="1297617"/>
    <lineage>
        <taxon>Bacteria</taxon>
        <taxon>Bacillati</taxon>
        <taxon>Bacillota</taxon>
        <taxon>Clostridia</taxon>
        <taxon>Eubacteriales</taxon>
        <taxon>Intestinimonas</taxon>
    </lineage>
</organism>
<evidence type="ECO:0000313" key="3">
    <source>
        <dbReference type="Proteomes" id="UP000245778"/>
    </source>
</evidence>
<sequence length="363" mass="38913">MRRASRSVSAYAAESDDSDIASFSISDFYSGFPSINFGLYQTLTNSYGSILRVVAGENLSLGATSAALSEFPLFRQFSASVTVPSASGSYTAGSVFGYGVGAIKDSGSTPSVWTDGYFDYQLPISSLGSFYSLEFNTPLAFVFRCVSPSIHPSVSGVPYRLDVLVNGELLRSLSPVPVSLSTDIAYFDLTSVRYDSAVAISSVVLRIYGTFGNPADLHDGIGNTVVFPSTEGATYGLRLMIGVDSADQSDPFMTVYTGSPEIGTIIDNAQSKIDEMEGLETDWGQKMNQYVSQLSISDFTFPSDLQSAGALVSGIFQDIWYAFGDYKILFVFPLTLALCLVLTGRIARAYASGAFNRGKGEDD</sequence>
<protein>
    <submittedName>
        <fullName evidence="2">Uncharacterized protein</fullName>
    </submittedName>
</protein>
<dbReference type="EMBL" id="QEKK01000002">
    <property type="protein sequence ID" value="PVY59152.1"/>
    <property type="molecule type" value="Genomic_DNA"/>
</dbReference>
<dbReference type="Proteomes" id="UP000245778">
    <property type="component" value="Unassembled WGS sequence"/>
</dbReference>
<dbReference type="AlphaFoldDB" id="A0A2U1CE03"/>
<keyword evidence="1" id="KW-0812">Transmembrane</keyword>
<proteinExistence type="predicted"/>
<evidence type="ECO:0000313" key="2">
    <source>
        <dbReference type="EMBL" id="PVY59152.1"/>
    </source>
</evidence>
<gene>
    <name evidence="2" type="ORF">C7373_102135</name>
</gene>
<keyword evidence="1" id="KW-0472">Membrane</keyword>
<reference evidence="2 3" key="1">
    <citation type="submission" date="2018-04" db="EMBL/GenBank/DDBJ databases">
        <title>Genomic Encyclopedia of Type Strains, Phase IV (KMG-IV): sequencing the most valuable type-strain genomes for metagenomic binning, comparative biology and taxonomic classification.</title>
        <authorList>
            <person name="Goeker M."/>
        </authorList>
    </citation>
    <scope>NUCLEOTIDE SEQUENCE [LARGE SCALE GENOMIC DNA]</scope>
    <source>
        <strain evidence="2 3">DSM 26588</strain>
    </source>
</reference>